<keyword evidence="1" id="KW-0472">Membrane</keyword>
<comment type="caution">
    <text evidence="2">The sequence shown here is derived from an EMBL/GenBank/DDBJ whole genome shotgun (WGS) entry which is preliminary data.</text>
</comment>
<evidence type="ECO:0000313" key="3">
    <source>
        <dbReference type="Proteomes" id="UP000335636"/>
    </source>
</evidence>
<evidence type="ECO:0000313" key="2">
    <source>
        <dbReference type="EMBL" id="VTJ71344.1"/>
    </source>
</evidence>
<keyword evidence="1" id="KW-1133">Transmembrane helix</keyword>
<feature type="transmembrane region" description="Helical" evidence="1">
    <location>
        <begin position="20"/>
        <end position="45"/>
    </location>
</feature>
<organism evidence="2 3">
    <name type="scientific">Marmota monax</name>
    <name type="common">Woodchuck</name>
    <dbReference type="NCBI Taxonomy" id="9995"/>
    <lineage>
        <taxon>Eukaryota</taxon>
        <taxon>Metazoa</taxon>
        <taxon>Chordata</taxon>
        <taxon>Craniata</taxon>
        <taxon>Vertebrata</taxon>
        <taxon>Euteleostomi</taxon>
        <taxon>Mammalia</taxon>
        <taxon>Eutheria</taxon>
        <taxon>Euarchontoglires</taxon>
        <taxon>Glires</taxon>
        <taxon>Rodentia</taxon>
        <taxon>Sciuromorpha</taxon>
        <taxon>Sciuridae</taxon>
        <taxon>Xerinae</taxon>
        <taxon>Marmotini</taxon>
        <taxon>Marmota</taxon>
    </lineage>
</organism>
<feature type="non-terminal residue" evidence="2">
    <location>
        <position position="1"/>
    </location>
</feature>
<dbReference type="AlphaFoldDB" id="A0A5E4BNV4"/>
<dbReference type="EMBL" id="CABDUW010000554">
    <property type="protein sequence ID" value="VTJ71344.1"/>
    <property type="molecule type" value="Genomic_DNA"/>
</dbReference>
<proteinExistence type="predicted"/>
<gene>
    <name evidence="2" type="ORF">MONAX_5E021263</name>
</gene>
<dbReference type="Proteomes" id="UP000335636">
    <property type="component" value="Unassembled WGS sequence"/>
</dbReference>
<evidence type="ECO:0000256" key="1">
    <source>
        <dbReference type="SAM" id="Phobius"/>
    </source>
</evidence>
<name>A0A5E4BNV4_MARMO</name>
<protein>
    <submittedName>
        <fullName evidence="2">Uncharacterized protein</fullName>
    </submittedName>
</protein>
<keyword evidence="1" id="KW-0812">Transmembrane</keyword>
<keyword evidence="3" id="KW-1185">Reference proteome</keyword>
<sequence>TLWLGQQGTGRMAASDVAVGIIFLSHHLLVVGALGNSCVLLHYLVHHLMRFK</sequence>
<feature type="non-terminal residue" evidence="2">
    <location>
        <position position="52"/>
    </location>
</feature>
<accession>A0A5E4BNV4</accession>
<reference evidence="2" key="1">
    <citation type="submission" date="2019-04" db="EMBL/GenBank/DDBJ databases">
        <authorList>
            <person name="Alioto T."/>
            <person name="Alioto T."/>
        </authorList>
    </citation>
    <scope>NUCLEOTIDE SEQUENCE [LARGE SCALE GENOMIC DNA]</scope>
</reference>